<dbReference type="AlphaFoldDB" id="X1NYV5"/>
<dbReference type="PANTHER" id="PTHR42897:SF2">
    <property type="entry name" value="PYRUVATE SYNTHASE SUBUNIT PORB"/>
    <property type="match status" value="1"/>
</dbReference>
<accession>X1NYV5</accession>
<dbReference type="Gene3D" id="3.40.50.970">
    <property type="match status" value="1"/>
</dbReference>
<keyword evidence="1" id="KW-0560">Oxidoreductase</keyword>
<proteinExistence type="predicted"/>
<protein>
    <submittedName>
        <fullName evidence="2">Uncharacterized protein</fullName>
    </submittedName>
</protein>
<sequence>MTIELGRLAVLTGAFPIYEIGNGCYKLNISSKLRPIEEYLKPQGRFRHLTNEEIGKVQEEVNRRYTKLLEKAQT</sequence>
<dbReference type="SUPFAM" id="SSF52518">
    <property type="entry name" value="Thiamin diphosphate-binding fold (THDP-binding)"/>
    <property type="match status" value="1"/>
</dbReference>
<gene>
    <name evidence="2" type="ORF">S06H3_29781</name>
</gene>
<dbReference type="PANTHER" id="PTHR42897">
    <property type="entry name" value="PYRUVATE SYNTHASE SUBUNIT PORB"/>
    <property type="match status" value="1"/>
</dbReference>
<name>X1NYV5_9ZZZZ</name>
<dbReference type="InterPro" id="IPR029061">
    <property type="entry name" value="THDP-binding"/>
</dbReference>
<reference evidence="2" key="1">
    <citation type="journal article" date="2014" name="Front. Microbiol.">
        <title>High frequency of phylogenetically diverse reductive dehalogenase-homologous genes in deep subseafloor sedimentary metagenomes.</title>
        <authorList>
            <person name="Kawai M."/>
            <person name="Futagami T."/>
            <person name="Toyoda A."/>
            <person name="Takaki Y."/>
            <person name="Nishi S."/>
            <person name="Hori S."/>
            <person name="Arai W."/>
            <person name="Tsubouchi T."/>
            <person name="Morono Y."/>
            <person name="Uchiyama I."/>
            <person name="Ito T."/>
            <person name="Fujiyama A."/>
            <person name="Inagaki F."/>
            <person name="Takami H."/>
        </authorList>
    </citation>
    <scope>NUCLEOTIDE SEQUENCE</scope>
    <source>
        <strain evidence="2">Expedition CK06-06</strain>
    </source>
</reference>
<comment type="caution">
    <text evidence="2">The sequence shown here is derived from an EMBL/GenBank/DDBJ whole genome shotgun (WGS) entry which is preliminary data.</text>
</comment>
<dbReference type="EMBL" id="BARV01017481">
    <property type="protein sequence ID" value="GAI23844.1"/>
    <property type="molecule type" value="Genomic_DNA"/>
</dbReference>
<organism evidence="2">
    <name type="scientific">marine sediment metagenome</name>
    <dbReference type="NCBI Taxonomy" id="412755"/>
    <lineage>
        <taxon>unclassified sequences</taxon>
        <taxon>metagenomes</taxon>
        <taxon>ecological metagenomes</taxon>
    </lineage>
</organism>
<evidence type="ECO:0000256" key="1">
    <source>
        <dbReference type="ARBA" id="ARBA00023002"/>
    </source>
</evidence>
<dbReference type="InterPro" id="IPR051479">
    <property type="entry name" value="PorB-like"/>
</dbReference>
<dbReference type="GO" id="GO:0016491">
    <property type="term" value="F:oxidoreductase activity"/>
    <property type="evidence" value="ECO:0007669"/>
    <property type="project" value="UniProtKB-KW"/>
</dbReference>
<evidence type="ECO:0000313" key="2">
    <source>
        <dbReference type="EMBL" id="GAI23844.1"/>
    </source>
</evidence>